<dbReference type="SMART" id="SM00849">
    <property type="entry name" value="Lactamase_B"/>
    <property type="match status" value="2"/>
</dbReference>
<protein>
    <recommendedName>
        <fullName evidence="1">Metallo-beta-lactamase domain-containing protein</fullName>
    </recommendedName>
</protein>
<dbReference type="Gene3D" id="3.60.15.10">
    <property type="entry name" value="Ribonuclease Z/Hydroxyacylglutathione hydrolase-like"/>
    <property type="match status" value="2"/>
</dbReference>
<dbReference type="SUPFAM" id="SSF56281">
    <property type="entry name" value="Metallo-hydrolase/oxidoreductase"/>
    <property type="match status" value="2"/>
</dbReference>
<dbReference type="InterPro" id="IPR036866">
    <property type="entry name" value="RibonucZ/Hydroxyglut_hydro"/>
</dbReference>
<dbReference type="EMBL" id="LAZR01011694">
    <property type="protein sequence ID" value="KKM60352.1"/>
    <property type="molecule type" value="Genomic_DNA"/>
</dbReference>
<sequence length="619" mass="71665">MTNNFTRITEHLYKFCDTCNVYIIKDGKQGIIIDAGSGKVLDYLDQIGISHIDWVVHTHHHRDQCWGDYKLIEKGAGIAVPEYERYLFEEVEEFWNHKRIYDNYNDRNTFFSIGKNIPVKAILQDYEMFTWHDHKLEILPAKGHTMGSITVVTEIDGKKIAFTGDLIYEGGKLYQLHAMEYAYGDMMGILFTHQSIRKLAFKAPDLCLPSHGPIIEKPGLCIKQLKHRIRRLVRLTCPEKEECLNEHLYPISNHLLWGGALTCSNFYVIKSDSGKALFIDYGHTFGEHMHVGSDREDQEVMRFVAHHLDELFTEYGIKKIDAVIPSHIHDDHTCGIPYLQKHFGVECWTIKQMAPILENPARWSSTPCCYHEPIRIDRRFSDKEEFTWEEYTFRIYHVPGQTEFHSVITTTIDDSKVAFTGDNIFEHPVATWGSHTETDPIQTQVFRNSFQLSMHKKCKEVMNKILPERICPGHHEPFYFDKLKSEEYSDYIDQKETLFRELSPEPTEQYSDLFWARLLPYQSVVKSGKEQEFTLLVRNNFSKAKEFRAELLAPKEWKIVKGSGRIRLSSGSSGEIMMTIKAPTNPANGIFRQLVTAEIHIDSIPQGPVAEALVQVKRP</sequence>
<proteinExistence type="predicted"/>
<gene>
    <name evidence="2" type="ORF">LCGC14_1542690</name>
</gene>
<dbReference type="Pfam" id="PF00753">
    <property type="entry name" value="Lactamase_B"/>
    <property type="match status" value="2"/>
</dbReference>
<feature type="domain" description="Metallo-beta-lactamase" evidence="1">
    <location>
        <begin position="18"/>
        <end position="211"/>
    </location>
</feature>
<evidence type="ECO:0000313" key="2">
    <source>
        <dbReference type="EMBL" id="KKM60352.1"/>
    </source>
</evidence>
<organism evidence="2">
    <name type="scientific">marine sediment metagenome</name>
    <dbReference type="NCBI Taxonomy" id="412755"/>
    <lineage>
        <taxon>unclassified sequences</taxon>
        <taxon>metagenomes</taxon>
        <taxon>ecological metagenomes</taxon>
    </lineage>
</organism>
<evidence type="ECO:0000259" key="1">
    <source>
        <dbReference type="SMART" id="SM00849"/>
    </source>
</evidence>
<accession>A0A0F9LTE5</accession>
<dbReference type="PANTHER" id="PTHR23131">
    <property type="entry name" value="ENDORIBONUCLEASE LACTB2"/>
    <property type="match status" value="1"/>
</dbReference>
<dbReference type="AlphaFoldDB" id="A0A0F9LTE5"/>
<dbReference type="InterPro" id="IPR001279">
    <property type="entry name" value="Metallo-B-lactamas"/>
</dbReference>
<name>A0A0F9LTE5_9ZZZZ</name>
<reference evidence="2" key="1">
    <citation type="journal article" date="2015" name="Nature">
        <title>Complex archaea that bridge the gap between prokaryotes and eukaryotes.</title>
        <authorList>
            <person name="Spang A."/>
            <person name="Saw J.H."/>
            <person name="Jorgensen S.L."/>
            <person name="Zaremba-Niedzwiedzka K."/>
            <person name="Martijn J."/>
            <person name="Lind A.E."/>
            <person name="van Eijk R."/>
            <person name="Schleper C."/>
            <person name="Guy L."/>
            <person name="Ettema T.J."/>
        </authorList>
    </citation>
    <scope>NUCLEOTIDE SEQUENCE</scope>
</reference>
<dbReference type="CDD" id="cd06262">
    <property type="entry name" value="metallo-hydrolase-like_MBL-fold"/>
    <property type="match status" value="2"/>
</dbReference>
<feature type="domain" description="Metallo-beta-lactamase" evidence="1">
    <location>
        <begin position="263"/>
        <end position="474"/>
    </location>
</feature>
<comment type="caution">
    <text evidence="2">The sequence shown here is derived from an EMBL/GenBank/DDBJ whole genome shotgun (WGS) entry which is preliminary data.</text>
</comment>
<dbReference type="InterPro" id="IPR050662">
    <property type="entry name" value="Sec-metab_biosynth-thioest"/>
</dbReference>
<dbReference type="PANTHER" id="PTHR23131:SF0">
    <property type="entry name" value="ENDORIBONUCLEASE LACTB2"/>
    <property type="match status" value="1"/>
</dbReference>